<gene>
    <name evidence="3" type="ORF">WKI299_LOCUS31312</name>
</gene>
<dbReference type="Pfam" id="PF00240">
    <property type="entry name" value="ubiquitin"/>
    <property type="match status" value="1"/>
</dbReference>
<protein>
    <recommendedName>
        <fullName evidence="2">Ubiquitin-like domain-containing protein</fullName>
    </recommendedName>
</protein>
<dbReference type="EMBL" id="CAJNRF010014261">
    <property type="protein sequence ID" value="CAF2156061.1"/>
    <property type="molecule type" value="Genomic_DNA"/>
</dbReference>
<dbReference type="InterPro" id="IPR029071">
    <property type="entry name" value="Ubiquitin-like_domsf"/>
</dbReference>
<name>A0A816Y4F1_9BILA</name>
<dbReference type="Gene3D" id="3.10.20.90">
    <property type="entry name" value="Phosphatidylinositol 3-kinase Catalytic Subunit, Chain A, domain 1"/>
    <property type="match status" value="1"/>
</dbReference>
<comment type="caution">
    <text evidence="3">The sequence shown here is derived from an EMBL/GenBank/DDBJ whole genome shotgun (WGS) entry which is preliminary data.</text>
</comment>
<accession>A0A816Y4F1</accession>
<dbReference type="SUPFAM" id="SSF54236">
    <property type="entry name" value="Ubiquitin-like"/>
    <property type="match status" value="1"/>
</dbReference>
<evidence type="ECO:0000256" key="1">
    <source>
        <dbReference type="SAM" id="MobiDB-lite"/>
    </source>
</evidence>
<reference evidence="3" key="1">
    <citation type="submission" date="2021-02" db="EMBL/GenBank/DDBJ databases">
        <authorList>
            <person name="Nowell W R."/>
        </authorList>
    </citation>
    <scope>NUCLEOTIDE SEQUENCE</scope>
</reference>
<dbReference type="PROSITE" id="PS50053">
    <property type="entry name" value="UBIQUITIN_2"/>
    <property type="match status" value="1"/>
</dbReference>
<evidence type="ECO:0000259" key="2">
    <source>
        <dbReference type="PROSITE" id="PS50053"/>
    </source>
</evidence>
<dbReference type="InterPro" id="IPR000626">
    <property type="entry name" value="Ubiquitin-like_dom"/>
</dbReference>
<proteinExistence type="predicted"/>
<feature type="domain" description="Ubiquitin-like" evidence="2">
    <location>
        <begin position="28"/>
        <end position="85"/>
    </location>
</feature>
<evidence type="ECO:0000313" key="3">
    <source>
        <dbReference type="EMBL" id="CAF2156061.1"/>
    </source>
</evidence>
<organism evidence="3 4">
    <name type="scientific">Rotaria magnacalcarata</name>
    <dbReference type="NCBI Taxonomy" id="392030"/>
    <lineage>
        <taxon>Eukaryota</taxon>
        <taxon>Metazoa</taxon>
        <taxon>Spiralia</taxon>
        <taxon>Gnathifera</taxon>
        <taxon>Rotifera</taxon>
        <taxon>Eurotatoria</taxon>
        <taxon>Bdelloidea</taxon>
        <taxon>Philodinida</taxon>
        <taxon>Philodinidae</taxon>
        <taxon>Rotaria</taxon>
    </lineage>
</organism>
<feature type="region of interest" description="Disordered" evidence="1">
    <location>
        <begin position="1"/>
        <end position="22"/>
    </location>
</feature>
<dbReference type="Proteomes" id="UP000663856">
    <property type="component" value="Unassembled WGS sequence"/>
</dbReference>
<feature type="non-terminal residue" evidence="3">
    <location>
        <position position="1"/>
    </location>
</feature>
<sequence length="85" mass="9507">MSEQMDTSNSNDAPVTNENSVTSEISTLKLTIETPKDNLDILIDASSTVKQLKDVMANELSTFMDQMSIIYAGEIRKDDDDLKKY</sequence>
<dbReference type="AlphaFoldDB" id="A0A816Y4F1"/>
<evidence type="ECO:0000313" key="4">
    <source>
        <dbReference type="Proteomes" id="UP000663856"/>
    </source>
</evidence>